<evidence type="ECO:0000256" key="3">
    <source>
        <dbReference type="ARBA" id="ARBA00022833"/>
    </source>
</evidence>
<evidence type="ECO:0000256" key="1">
    <source>
        <dbReference type="ARBA" id="ARBA00022670"/>
    </source>
</evidence>
<keyword evidence="4" id="KW-0482">Metalloprotease</keyword>
<evidence type="ECO:0000259" key="7">
    <source>
        <dbReference type="PROSITE" id="PS50215"/>
    </source>
</evidence>
<dbReference type="Proteomes" id="UP000821866">
    <property type="component" value="Chromosome 3"/>
</dbReference>
<comment type="caution">
    <text evidence="5">Lacks conserved residue(s) required for the propagation of feature annotation.</text>
</comment>
<gene>
    <name evidence="8" type="ORF">HPB51_012445</name>
</gene>
<dbReference type="GO" id="GO:0046872">
    <property type="term" value="F:metal ion binding"/>
    <property type="evidence" value="ECO:0007669"/>
    <property type="project" value="UniProtKB-KW"/>
</dbReference>
<feature type="region of interest" description="Disordered" evidence="6">
    <location>
        <begin position="499"/>
        <end position="518"/>
    </location>
</feature>
<evidence type="ECO:0000256" key="6">
    <source>
        <dbReference type="SAM" id="MobiDB-lite"/>
    </source>
</evidence>
<keyword evidence="9" id="KW-1185">Reference proteome</keyword>
<keyword evidence="1" id="KW-0645">Protease</keyword>
<accession>A0A9J6E9R1</accession>
<dbReference type="PANTHER" id="PTHR11905:SF159">
    <property type="entry name" value="ADAM METALLOPROTEASE"/>
    <property type="match status" value="1"/>
</dbReference>
<dbReference type="Gene3D" id="3.40.390.10">
    <property type="entry name" value="Collagenase (Catalytic Domain)"/>
    <property type="match status" value="1"/>
</dbReference>
<reference evidence="8" key="1">
    <citation type="journal article" date="2020" name="Cell">
        <title>Large-Scale Comparative Analyses of Tick Genomes Elucidate Their Genetic Diversity and Vector Capacities.</title>
        <authorList>
            <consortium name="Tick Genome and Microbiome Consortium (TIGMIC)"/>
            <person name="Jia N."/>
            <person name="Wang J."/>
            <person name="Shi W."/>
            <person name="Du L."/>
            <person name="Sun Y."/>
            <person name="Zhan W."/>
            <person name="Jiang J.F."/>
            <person name="Wang Q."/>
            <person name="Zhang B."/>
            <person name="Ji P."/>
            <person name="Bell-Sakyi L."/>
            <person name="Cui X.M."/>
            <person name="Yuan T.T."/>
            <person name="Jiang B.G."/>
            <person name="Yang W.F."/>
            <person name="Lam T.T."/>
            <person name="Chang Q.C."/>
            <person name="Ding S.J."/>
            <person name="Wang X.J."/>
            <person name="Zhu J.G."/>
            <person name="Ruan X.D."/>
            <person name="Zhao L."/>
            <person name="Wei J.T."/>
            <person name="Ye R.Z."/>
            <person name="Que T.C."/>
            <person name="Du C.H."/>
            <person name="Zhou Y.H."/>
            <person name="Cheng J.X."/>
            <person name="Dai P.F."/>
            <person name="Guo W.B."/>
            <person name="Han X.H."/>
            <person name="Huang E.J."/>
            <person name="Li L.F."/>
            <person name="Wei W."/>
            <person name="Gao Y.C."/>
            <person name="Liu J.Z."/>
            <person name="Shao H.Z."/>
            <person name="Wang X."/>
            <person name="Wang C.C."/>
            <person name="Yang T.C."/>
            <person name="Huo Q.B."/>
            <person name="Li W."/>
            <person name="Chen H.Y."/>
            <person name="Chen S.E."/>
            <person name="Zhou L.G."/>
            <person name="Ni X.B."/>
            <person name="Tian J.H."/>
            <person name="Sheng Y."/>
            <person name="Liu T."/>
            <person name="Pan Y.S."/>
            <person name="Xia L.Y."/>
            <person name="Li J."/>
            <person name="Zhao F."/>
            <person name="Cao W.C."/>
        </authorList>
    </citation>
    <scope>NUCLEOTIDE SEQUENCE</scope>
    <source>
        <strain evidence="8">Rmic-2018</strain>
    </source>
</reference>
<evidence type="ECO:0000256" key="5">
    <source>
        <dbReference type="PROSITE-ProRule" id="PRU00276"/>
    </source>
</evidence>
<dbReference type="InterPro" id="IPR034030">
    <property type="entry name" value="ZnMc_salivary_gland_MPs"/>
</dbReference>
<dbReference type="VEuPathDB" id="VectorBase:LOC119165169"/>
<dbReference type="GO" id="GO:0004222">
    <property type="term" value="F:metalloendopeptidase activity"/>
    <property type="evidence" value="ECO:0007669"/>
    <property type="project" value="InterPro"/>
</dbReference>
<keyword evidence="2" id="KW-0378">Hydrolase</keyword>
<keyword evidence="5" id="KW-0479">Metal-binding</keyword>
<feature type="active site" evidence="5">
    <location>
        <position position="332"/>
    </location>
</feature>
<evidence type="ECO:0000313" key="8">
    <source>
        <dbReference type="EMBL" id="KAH8030977.1"/>
    </source>
</evidence>
<dbReference type="Pfam" id="PF13688">
    <property type="entry name" value="Reprolysin_5"/>
    <property type="match status" value="1"/>
</dbReference>
<organism evidence="8 9">
    <name type="scientific">Rhipicephalus microplus</name>
    <name type="common">Cattle tick</name>
    <name type="synonym">Boophilus microplus</name>
    <dbReference type="NCBI Taxonomy" id="6941"/>
    <lineage>
        <taxon>Eukaryota</taxon>
        <taxon>Metazoa</taxon>
        <taxon>Ecdysozoa</taxon>
        <taxon>Arthropoda</taxon>
        <taxon>Chelicerata</taxon>
        <taxon>Arachnida</taxon>
        <taxon>Acari</taxon>
        <taxon>Parasitiformes</taxon>
        <taxon>Ixodida</taxon>
        <taxon>Ixodoidea</taxon>
        <taxon>Ixodidae</taxon>
        <taxon>Rhipicephalinae</taxon>
        <taxon>Rhipicephalus</taxon>
        <taxon>Boophilus</taxon>
    </lineage>
</organism>
<keyword evidence="3 5" id="KW-0862">Zinc</keyword>
<protein>
    <recommendedName>
        <fullName evidence="7">Peptidase M12B domain-containing protein</fullName>
    </recommendedName>
</protein>
<dbReference type="EMBL" id="JABSTU010000005">
    <property type="protein sequence ID" value="KAH8030977.1"/>
    <property type="molecule type" value="Genomic_DNA"/>
</dbReference>
<dbReference type="CDD" id="cd04272">
    <property type="entry name" value="ZnMc_salivary_gland_MPs"/>
    <property type="match status" value="1"/>
</dbReference>
<feature type="binding site" evidence="5">
    <location>
        <position position="341"/>
    </location>
    <ligand>
        <name>Zn(2+)</name>
        <dbReference type="ChEBI" id="CHEBI:29105"/>
        <note>catalytic</note>
    </ligand>
</feature>
<feature type="binding site" evidence="5">
    <location>
        <position position="335"/>
    </location>
    <ligand>
        <name>Zn(2+)</name>
        <dbReference type="ChEBI" id="CHEBI:29105"/>
        <note>catalytic</note>
    </ligand>
</feature>
<dbReference type="InterPro" id="IPR024079">
    <property type="entry name" value="MetalloPept_cat_dom_sf"/>
</dbReference>
<feature type="domain" description="Peptidase M12B" evidence="7">
    <location>
        <begin position="181"/>
        <end position="401"/>
    </location>
</feature>
<evidence type="ECO:0000256" key="2">
    <source>
        <dbReference type="ARBA" id="ARBA00022801"/>
    </source>
</evidence>
<dbReference type="SUPFAM" id="SSF55486">
    <property type="entry name" value="Metalloproteases ('zincins'), catalytic domain"/>
    <property type="match status" value="1"/>
</dbReference>
<comment type="caution">
    <text evidence="8">The sequence shown here is derived from an EMBL/GenBank/DDBJ whole genome shotgun (WGS) entry which is preliminary data.</text>
</comment>
<dbReference type="InterPro" id="IPR001590">
    <property type="entry name" value="Peptidase_M12B"/>
</dbReference>
<dbReference type="PANTHER" id="PTHR11905">
    <property type="entry name" value="ADAM A DISINTEGRIN AND METALLOPROTEASE DOMAIN"/>
    <property type="match status" value="1"/>
</dbReference>
<name>A0A9J6E9R1_RHIMP</name>
<feature type="binding site" evidence="5">
    <location>
        <position position="331"/>
    </location>
    <ligand>
        <name>Zn(2+)</name>
        <dbReference type="ChEBI" id="CHEBI:29105"/>
        <note>catalytic</note>
    </ligand>
</feature>
<sequence length="539" mass="60440">MLSYLCEETLHFRVIYRFLDRKISHVFQPNKQPPSSRLPSPLRDVIVEEVAQAVPVAAHQQPVTMPVPHAPAMQPVAAPLTYAQVYNGEDLEKDLYEDEENIATVFVTKDGQGVYMNGLVGPRHRIEPIPFAERIEENVVSHAIYEIDQPQMMDQIVRHTEQEEKLSERQNGQPPPVPDNVQVEVYFVVDSLHHRHFDSEMALLMYLCVTMNAVDLRFRQTRNPAISFIVTGVEMSVRETYAVVFPGNHKYMYDQASLEALRGYAYKKAQDFNYPDVVFLLTGRDLYGVTKGNVSVNSAGMGYVAGVCTKSAVAIGEDKAGFYTGVHTVTHELAHVLGAEHDGEGPTYVGHPGAKSCSWYDGNIMSYIDKGPHHNQFSHCSLQQMKYVLTKAGTHCWEVRSQGYAAHSTYPGMVMSQLAYCKEMVQDTTLTVQSYTVSETTCKVRCRLYRLQKVTLGGHTYEQKNWMYQEFKALDYTICGNDTSRVCILGVCVKKQNEPTASTTTKPPFVPRTPSTEAISTSTTATSTQCFCDCSNSTN</sequence>
<dbReference type="PROSITE" id="PS50215">
    <property type="entry name" value="ADAM_MEPRO"/>
    <property type="match status" value="1"/>
</dbReference>
<reference evidence="8" key="2">
    <citation type="submission" date="2021-09" db="EMBL/GenBank/DDBJ databases">
        <authorList>
            <person name="Jia N."/>
            <person name="Wang J."/>
            <person name="Shi W."/>
            <person name="Du L."/>
            <person name="Sun Y."/>
            <person name="Zhan W."/>
            <person name="Jiang J."/>
            <person name="Wang Q."/>
            <person name="Zhang B."/>
            <person name="Ji P."/>
            <person name="Sakyi L.B."/>
            <person name="Cui X."/>
            <person name="Yuan T."/>
            <person name="Jiang B."/>
            <person name="Yang W."/>
            <person name="Lam T.T.-Y."/>
            <person name="Chang Q."/>
            <person name="Ding S."/>
            <person name="Wang X."/>
            <person name="Zhu J."/>
            <person name="Ruan X."/>
            <person name="Zhao L."/>
            <person name="Wei J."/>
            <person name="Que T."/>
            <person name="Du C."/>
            <person name="Cheng J."/>
            <person name="Dai P."/>
            <person name="Han X."/>
            <person name="Huang E."/>
            <person name="Gao Y."/>
            <person name="Liu J."/>
            <person name="Shao H."/>
            <person name="Ye R."/>
            <person name="Li L."/>
            <person name="Wei W."/>
            <person name="Wang X."/>
            <person name="Wang C."/>
            <person name="Huo Q."/>
            <person name="Li W."/>
            <person name="Guo W."/>
            <person name="Chen H."/>
            <person name="Chen S."/>
            <person name="Zhou L."/>
            <person name="Zhou L."/>
            <person name="Ni X."/>
            <person name="Tian J."/>
            <person name="Zhou Y."/>
            <person name="Sheng Y."/>
            <person name="Liu T."/>
            <person name="Pan Y."/>
            <person name="Xia L."/>
            <person name="Li J."/>
            <person name="Zhao F."/>
            <person name="Cao W."/>
        </authorList>
    </citation>
    <scope>NUCLEOTIDE SEQUENCE</scope>
    <source>
        <strain evidence="8">Rmic-2018</strain>
        <tissue evidence="8">Larvae</tissue>
    </source>
</reference>
<evidence type="ECO:0000313" key="9">
    <source>
        <dbReference type="Proteomes" id="UP000821866"/>
    </source>
</evidence>
<dbReference type="AlphaFoldDB" id="A0A9J6E9R1"/>
<dbReference type="GO" id="GO:0006509">
    <property type="term" value="P:membrane protein ectodomain proteolysis"/>
    <property type="evidence" value="ECO:0007669"/>
    <property type="project" value="TreeGrafter"/>
</dbReference>
<evidence type="ECO:0000256" key="4">
    <source>
        <dbReference type="ARBA" id="ARBA00023049"/>
    </source>
</evidence>
<proteinExistence type="predicted"/>